<dbReference type="Proteomes" id="UP000582981">
    <property type="component" value="Unassembled WGS sequence"/>
</dbReference>
<dbReference type="Pfam" id="PF05661">
    <property type="entry name" value="DUF808"/>
    <property type="match status" value="1"/>
</dbReference>
<keyword evidence="1" id="KW-0472">Membrane</keyword>
<dbReference type="InterPro" id="IPR008526">
    <property type="entry name" value="YedI"/>
</dbReference>
<proteinExistence type="predicted"/>
<feature type="transmembrane region" description="Helical" evidence="1">
    <location>
        <begin position="167"/>
        <end position="191"/>
    </location>
</feature>
<protein>
    <submittedName>
        <fullName evidence="2">DUF808 domain-containing protein</fullName>
    </submittedName>
</protein>
<gene>
    <name evidence="2" type="ORF">HX829_15320</name>
</gene>
<dbReference type="EMBL" id="JACAPU010000016">
    <property type="protein sequence ID" value="NWB47859.1"/>
    <property type="molecule type" value="Genomic_DNA"/>
</dbReference>
<evidence type="ECO:0000313" key="2">
    <source>
        <dbReference type="EMBL" id="NWB47859.1"/>
    </source>
</evidence>
<evidence type="ECO:0000256" key="1">
    <source>
        <dbReference type="SAM" id="Phobius"/>
    </source>
</evidence>
<organism evidence="2 3">
    <name type="scientific">Pseudomonas gingeri</name>
    <dbReference type="NCBI Taxonomy" id="117681"/>
    <lineage>
        <taxon>Bacteria</taxon>
        <taxon>Pseudomonadati</taxon>
        <taxon>Pseudomonadota</taxon>
        <taxon>Gammaproteobacteria</taxon>
        <taxon>Pseudomonadales</taxon>
        <taxon>Pseudomonadaceae</taxon>
        <taxon>Pseudomonas</taxon>
    </lineage>
</organism>
<feature type="transmembrane region" description="Helical" evidence="1">
    <location>
        <begin position="230"/>
        <end position="251"/>
    </location>
</feature>
<name>A0A7Y7WG16_9PSED</name>
<keyword evidence="1" id="KW-0812">Transmembrane</keyword>
<dbReference type="PIRSF" id="PIRSF016660">
    <property type="entry name" value="YedI"/>
    <property type="match status" value="1"/>
</dbReference>
<feature type="transmembrane region" description="Helical" evidence="1">
    <location>
        <begin position="271"/>
        <end position="291"/>
    </location>
</feature>
<dbReference type="RefSeq" id="WP_177144433.1">
    <property type="nucleotide sequence ID" value="NZ_JACAPU010000016.1"/>
</dbReference>
<comment type="caution">
    <text evidence="2">The sequence shown here is derived from an EMBL/GenBank/DDBJ whole genome shotgun (WGS) entry which is preliminary data.</text>
</comment>
<dbReference type="AlphaFoldDB" id="A0A7Y7WG16"/>
<dbReference type="PANTHER" id="PTHR30503">
    <property type="entry name" value="INNER MEMBRANE PROTEIN YEDI"/>
    <property type="match status" value="1"/>
</dbReference>
<dbReference type="PANTHER" id="PTHR30503:SF3">
    <property type="entry name" value="INNER MEMBRANE PROTEIN YEDI"/>
    <property type="match status" value="1"/>
</dbReference>
<accession>A0A7Y7WG16</accession>
<reference evidence="2 3" key="1">
    <citation type="submission" date="2020-04" db="EMBL/GenBank/DDBJ databases">
        <title>Molecular characterization of pseudomonads from Agaricus bisporus reveal novel blotch 2 pathogens in Western Europe.</title>
        <authorList>
            <person name="Taparia T."/>
            <person name="Krijger M."/>
            <person name="Haynes E."/>
            <person name="Elpinstone J.G."/>
            <person name="Noble R."/>
            <person name="Van Der Wolf J."/>
        </authorList>
    </citation>
    <scope>NUCLEOTIDE SEQUENCE [LARGE SCALE GENOMIC DNA]</scope>
    <source>
        <strain evidence="2 3">F1001</strain>
    </source>
</reference>
<keyword evidence="1" id="KW-1133">Transmembrane helix</keyword>
<dbReference type="GO" id="GO:0005886">
    <property type="term" value="C:plasma membrane"/>
    <property type="evidence" value="ECO:0007669"/>
    <property type="project" value="TreeGrafter"/>
</dbReference>
<evidence type="ECO:0000313" key="3">
    <source>
        <dbReference type="Proteomes" id="UP000582981"/>
    </source>
</evidence>
<sequence>MAGSSFFALFDDIATLLDDISVMSKVAVKKTASVLTDDLAVNAEKVVELKADRELPVVWAVCKGSLVNKTILVPLALGLNYLAPSLVHWLLVIGGIYLCYEGIESLIEKLTPHGDQDGARKLKRLSEAEAKVYEAKKVKGAIVTDFVLSAEIVVITLNVVAEAPFVQQLITLVLISLLVTFGVYGLVAGIVRIDDLGLRLRKITNPGHFAETLRRIGGWLISAAPKLMKLLSWVGTIAMFFVGGAFIAEAIHGGPEWIVTPAIKHWLENYLMQAVVGLIAGGVAVAVAWTAKQLTQRVSG</sequence>